<evidence type="ECO:0000259" key="9">
    <source>
        <dbReference type="SMART" id="SM01060"/>
    </source>
</evidence>
<evidence type="ECO:0000256" key="2">
    <source>
        <dbReference type="ARBA" id="ARBA00022559"/>
    </source>
</evidence>
<dbReference type="GO" id="GO:0020037">
    <property type="term" value="F:heme binding"/>
    <property type="evidence" value="ECO:0000318"/>
    <property type="project" value="GO_Central"/>
</dbReference>
<dbReference type="GO" id="GO:0005737">
    <property type="term" value="C:cytoplasm"/>
    <property type="evidence" value="ECO:0000318"/>
    <property type="project" value="GO_Central"/>
</dbReference>
<name>A0A3B6RP85_WHEAT</name>
<protein>
    <recommendedName>
        <fullName evidence="9">Catalase core domain-containing protein</fullName>
    </recommendedName>
</protein>
<dbReference type="GO" id="GO:0005886">
    <property type="term" value="C:plasma membrane"/>
    <property type="evidence" value="ECO:0000318"/>
    <property type="project" value="GO_Central"/>
</dbReference>
<dbReference type="GO" id="GO:0004096">
    <property type="term" value="F:catalase activity"/>
    <property type="evidence" value="ECO:0000318"/>
    <property type="project" value="GO_Central"/>
</dbReference>
<evidence type="ECO:0000313" key="11">
    <source>
        <dbReference type="Proteomes" id="UP000019116"/>
    </source>
</evidence>
<dbReference type="GO" id="GO:0042542">
    <property type="term" value="P:response to hydrogen peroxide"/>
    <property type="evidence" value="ECO:0000318"/>
    <property type="project" value="GO_Central"/>
</dbReference>
<evidence type="ECO:0000256" key="1">
    <source>
        <dbReference type="ARBA" id="ARBA00004275"/>
    </source>
</evidence>
<dbReference type="Pfam" id="PF00199">
    <property type="entry name" value="Catalase"/>
    <property type="match status" value="1"/>
</dbReference>
<dbReference type="AlphaFoldDB" id="A0A3B6RP85"/>
<keyword evidence="6" id="KW-0408">Iron</keyword>
<dbReference type="SMART" id="SM01060">
    <property type="entry name" value="Catalase"/>
    <property type="match status" value="1"/>
</dbReference>
<dbReference type="GO" id="GO:0046872">
    <property type="term" value="F:metal ion binding"/>
    <property type="evidence" value="ECO:0007669"/>
    <property type="project" value="UniProtKB-KW"/>
</dbReference>
<evidence type="ECO:0000313" key="10">
    <source>
        <dbReference type="EnsemblPlants" id="TraesCS7A02G549900.1"/>
    </source>
</evidence>
<feature type="domain" description="Catalase core" evidence="9">
    <location>
        <begin position="1"/>
        <end position="203"/>
    </location>
</feature>
<reference evidence="10" key="1">
    <citation type="submission" date="2018-08" db="EMBL/GenBank/DDBJ databases">
        <authorList>
            <person name="Rossello M."/>
        </authorList>
    </citation>
    <scope>NUCLEOTIDE SEQUENCE [LARGE SCALE GENOMIC DNA]</scope>
    <source>
        <strain evidence="10">cv. Chinese Spring</strain>
    </source>
</reference>
<dbReference type="PROSITE" id="PS51402">
    <property type="entry name" value="CATALASE_3"/>
    <property type="match status" value="1"/>
</dbReference>
<evidence type="ECO:0000256" key="6">
    <source>
        <dbReference type="ARBA" id="ARBA00023004"/>
    </source>
</evidence>
<keyword evidence="8" id="KW-0376">Hydrogen peroxide</keyword>
<dbReference type="Gramene" id="TraesCLE_scaffold_068139_01G000100.1">
    <property type="protein sequence ID" value="TraesCLE_scaffold_068139_01G000100.1"/>
    <property type="gene ID" value="TraesCLE_scaffold_068139_01G000100"/>
</dbReference>
<dbReference type="GO" id="GO:0005777">
    <property type="term" value="C:peroxisome"/>
    <property type="evidence" value="ECO:0000318"/>
    <property type="project" value="GO_Central"/>
</dbReference>
<dbReference type="OrthoDB" id="6880011at2759"/>
<evidence type="ECO:0000256" key="8">
    <source>
        <dbReference type="ARBA" id="ARBA00023324"/>
    </source>
</evidence>
<dbReference type="PANTHER" id="PTHR11465">
    <property type="entry name" value="CATALASE"/>
    <property type="match status" value="1"/>
</dbReference>
<dbReference type="Gramene" id="TraesCS7A03G1337400.1">
    <property type="protein sequence ID" value="TraesCS7A03G1337400.1.CDS"/>
    <property type="gene ID" value="TraesCS7A03G1337400"/>
</dbReference>
<dbReference type="EnsemblPlants" id="TraesCS7A02G549900.1">
    <property type="protein sequence ID" value="TraesCS7A02G549900.1"/>
    <property type="gene ID" value="TraesCS7A02G549900"/>
</dbReference>
<dbReference type="InterPro" id="IPR020835">
    <property type="entry name" value="Catalase_sf"/>
</dbReference>
<keyword evidence="3" id="KW-0349">Heme</keyword>
<organism evidence="10">
    <name type="scientific">Triticum aestivum</name>
    <name type="common">Wheat</name>
    <dbReference type="NCBI Taxonomy" id="4565"/>
    <lineage>
        <taxon>Eukaryota</taxon>
        <taxon>Viridiplantae</taxon>
        <taxon>Streptophyta</taxon>
        <taxon>Embryophyta</taxon>
        <taxon>Tracheophyta</taxon>
        <taxon>Spermatophyta</taxon>
        <taxon>Magnoliopsida</taxon>
        <taxon>Liliopsida</taxon>
        <taxon>Poales</taxon>
        <taxon>Poaceae</taxon>
        <taxon>BOP clade</taxon>
        <taxon>Pooideae</taxon>
        <taxon>Triticodae</taxon>
        <taxon>Triticeae</taxon>
        <taxon>Triticinae</taxon>
        <taxon>Triticum</taxon>
    </lineage>
</organism>
<dbReference type="InterPro" id="IPR011614">
    <property type="entry name" value="Catalase_core"/>
</dbReference>
<dbReference type="InterPro" id="IPR018028">
    <property type="entry name" value="Catalase"/>
</dbReference>
<keyword evidence="4" id="KW-0479">Metal-binding</keyword>
<dbReference type="PaxDb" id="4565-Traes_7AL_F80BC8414.1"/>
<keyword evidence="2" id="KW-0575">Peroxidase</keyword>
<evidence type="ECO:0000256" key="4">
    <source>
        <dbReference type="ARBA" id="ARBA00022723"/>
    </source>
</evidence>
<keyword evidence="7" id="KW-0576">Peroxisome</keyword>
<dbReference type="OMA" id="RICTGMR"/>
<keyword evidence="5" id="KW-0560">Oxidoreductase</keyword>
<sequence>MQENWRIVDFFSHHPESLHMFTFLFDDVGIPLNYRHMDGFGVNTYTLISRDGKAHLVKFHWKPTCGVKCLLDDEAVTVGGTCHTHATKDLTDAIAAGNYPEWKLFIQTIDADHEDRFDFDPLDVTKTWPEDIIPLQPVGRMVLNKNIDNFFAENEQLAFCPAVTVPGIHYSDDKLLQTRIFPMLIPKGTVSVNYFPSRFDSTRHAEQYPIPPRVLSGCREKKENNFKQAGERYRSFDPARQDRFLQRWVDALTDARVTHEIQGIWVSYWSQCDASLGQKLASRLKMKPNM</sequence>
<dbReference type="SUPFAM" id="SSF56634">
    <property type="entry name" value="Heme-dependent catalase-like"/>
    <property type="match status" value="1"/>
</dbReference>
<dbReference type="InterPro" id="IPR010582">
    <property type="entry name" value="Catalase_immune_responsive"/>
</dbReference>
<accession>A0A3B6RP85</accession>
<dbReference type="Gramene" id="TraesCS7A02G549900.1">
    <property type="protein sequence ID" value="TraesCS7A02G549900.1"/>
    <property type="gene ID" value="TraesCS7A02G549900"/>
</dbReference>
<reference evidence="10" key="2">
    <citation type="submission" date="2018-10" db="UniProtKB">
        <authorList>
            <consortium name="EnsemblPlants"/>
        </authorList>
    </citation>
    <scope>IDENTIFICATION</scope>
</reference>
<evidence type="ECO:0000256" key="7">
    <source>
        <dbReference type="ARBA" id="ARBA00023140"/>
    </source>
</evidence>
<comment type="subcellular location">
    <subcellularLocation>
        <location evidence="1">Peroxisome</location>
    </subcellularLocation>
</comment>
<evidence type="ECO:0000256" key="5">
    <source>
        <dbReference type="ARBA" id="ARBA00023002"/>
    </source>
</evidence>
<dbReference type="Gene3D" id="2.40.180.10">
    <property type="entry name" value="Catalase core domain"/>
    <property type="match status" value="2"/>
</dbReference>
<dbReference type="PANTHER" id="PTHR11465:SF60">
    <property type="entry name" value="CATALASE ISOZYME B"/>
    <property type="match status" value="1"/>
</dbReference>
<dbReference type="GO" id="GO:0042744">
    <property type="term" value="P:hydrogen peroxide catabolic process"/>
    <property type="evidence" value="ECO:0000318"/>
    <property type="project" value="GO_Central"/>
</dbReference>
<dbReference type="Proteomes" id="UP000019116">
    <property type="component" value="Chromosome 7A"/>
</dbReference>
<dbReference type="Pfam" id="PF06628">
    <property type="entry name" value="Catalase-rel"/>
    <property type="match status" value="1"/>
</dbReference>
<evidence type="ECO:0000256" key="3">
    <source>
        <dbReference type="ARBA" id="ARBA00022617"/>
    </source>
</evidence>
<proteinExistence type="predicted"/>
<dbReference type="STRING" id="4565.A0A3B6RP85"/>
<dbReference type="SMR" id="A0A3B6RP85"/>
<keyword evidence="11" id="KW-1185">Reference proteome</keyword>